<name>A0A0F9DLY5_9ZZZZ</name>
<dbReference type="AlphaFoldDB" id="A0A0F9DLY5"/>
<proteinExistence type="predicted"/>
<comment type="caution">
    <text evidence="1">The sequence shown here is derived from an EMBL/GenBank/DDBJ whole genome shotgun (WGS) entry which is preliminary data.</text>
</comment>
<organism evidence="1">
    <name type="scientific">marine sediment metagenome</name>
    <dbReference type="NCBI Taxonomy" id="412755"/>
    <lineage>
        <taxon>unclassified sequences</taxon>
        <taxon>metagenomes</taxon>
        <taxon>ecological metagenomes</taxon>
    </lineage>
</organism>
<gene>
    <name evidence="1" type="ORF">LCGC14_2182210</name>
</gene>
<sequence>VHLFTNTITYEKGAKPFLTELLYFSLHFDLSCAEIQEEF</sequence>
<accession>A0A0F9DLY5</accession>
<evidence type="ECO:0000313" key="1">
    <source>
        <dbReference type="EMBL" id="KKL62738.1"/>
    </source>
</evidence>
<feature type="non-terminal residue" evidence="1">
    <location>
        <position position="1"/>
    </location>
</feature>
<dbReference type="EMBL" id="LAZR01028393">
    <property type="protein sequence ID" value="KKL62738.1"/>
    <property type="molecule type" value="Genomic_DNA"/>
</dbReference>
<protein>
    <submittedName>
        <fullName evidence="1">Uncharacterized protein</fullName>
    </submittedName>
</protein>
<reference evidence="1" key="1">
    <citation type="journal article" date="2015" name="Nature">
        <title>Complex archaea that bridge the gap between prokaryotes and eukaryotes.</title>
        <authorList>
            <person name="Spang A."/>
            <person name="Saw J.H."/>
            <person name="Jorgensen S.L."/>
            <person name="Zaremba-Niedzwiedzka K."/>
            <person name="Martijn J."/>
            <person name="Lind A.E."/>
            <person name="van Eijk R."/>
            <person name="Schleper C."/>
            <person name="Guy L."/>
            <person name="Ettema T.J."/>
        </authorList>
    </citation>
    <scope>NUCLEOTIDE SEQUENCE</scope>
</reference>